<dbReference type="AlphaFoldDB" id="A0A8H5HZX9"/>
<accession>A0A8H5HZX9</accession>
<dbReference type="EMBL" id="JAACJN010000005">
    <property type="protein sequence ID" value="KAF5392509.1"/>
    <property type="molecule type" value="Genomic_DNA"/>
</dbReference>
<reference evidence="2 3" key="1">
    <citation type="journal article" date="2020" name="ISME J.">
        <title>Uncovering the hidden diversity of litter-decomposition mechanisms in mushroom-forming fungi.</title>
        <authorList>
            <person name="Floudas D."/>
            <person name="Bentzer J."/>
            <person name="Ahren D."/>
            <person name="Johansson T."/>
            <person name="Persson P."/>
            <person name="Tunlid A."/>
        </authorList>
    </citation>
    <scope>NUCLEOTIDE SEQUENCE [LARGE SCALE GENOMIC DNA]</scope>
    <source>
        <strain evidence="2 3">CBS 406.79</strain>
    </source>
</reference>
<evidence type="ECO:0000256" key="1">
    <source>
        <dbReference type="SAM" id="MobiDB-lite"/>
    </source>
</evidence>
<comment type="caution">
    <text evidence="2">The sequence shown here is derived from an EMBL/GenBank/DDBJ whole genome shotgun (WGS) entry which is preliminary data.</text>
</comment>
<gene>
    <name evidence="2" type="ORF">D9757_002288</name>
</gene>
<feature type="compositionally biased region" description="Low complexity" evidence="1">
    <location>
        <begin position="303"/>
        <end position="317"/>
    </location>
</feature>
<feature type="region of interest" description="Disordered" evidence="1">
    <location>
        <begin position="292"/>
        <end position="359"/>
    </location>
</feature>
<proteinExistence type="predicted"/>
<evidence type="ECO:0000313" key="2">
    <source>
        <dbReference type="EMBL" id="KAF5392509.1"/>
    </source>
</evidence>
<name>A0A8H5HZX9_9AGAR</name>
<protein>
    <recommendedName>
        <fullName evidence="4">DNA replication regulator Sld3 C-terminal domain-containing protein</fullName>
    </recommendedName>
</protein>
<feature type="compositionally biased region" description="Basic and acidic residues" evidence="1">
    <location>
        <begin position="318"/>
        <end position="335"/>
    </location>
</feature>
<evidence type="ECO:0000313" key="3">
    <source>
        <dbReference type="Proteomes" id="UP000518752"/>
    </source>
</evidence>
<organism evidence="2 3">
    <name type="scientific">Collybiopsis confluens</name>
    <dbReference type="NCBI Taxonomy" id="2823264"/>
    <lineage>
        <taxon>Eukaryota</taxon>
        <taxon>Fungi</taxon>
        <taxon>Dikarya</taxon>
        <taxon>Basidiomycota</taxon>
        <taxon>Agaricomycotina</taxon>
        <taxon>Agaricomycetes</taxon>
        <taxon>Agaricomycetidae</taxon>
        <taxon>Agaricales</taxon>
        <taxon>Marasmiineae</taxon>
        <taxon>Omphalotaceae</taxon>
        <taxon>Collybiopsis</taxon>
    </lineage>
</organism>
<keyword evidence="3" id="KW-1185">Reference proteome</keyword>
<sequence>MAQACISKLPHNIDFQPRFKWPSVQEEALNQDFPFSGLDHETLDQFAVRTYLQFLWLPELIMPLKLLVPAMRRVQVASTSSESMSSPHPLHALLDPILLGARTSANKYQVELPKILDNQGGDEDIEEMMMWYALSFEKALASKQDIPVYMDEQWRAKWIKRMERREVCIQILLNLLLLSLPGPRPVPLEPKIPQLSSVKRRKQPIKKAASVPTPEERLESFMDKLSMLQLMGDLENCDQASRPTPRPNNELNWAQSFCQNIIEPSFQSTLPIFCDLFRSKVFPSTLFSDEEDQDAEELAVSRQPSPALSTSSTSSQSELKRQDPLRRQLQRERSRSLSISLAEEAEQKAKQGVSGPTKRRMFSREVSMSFRARSKTPSLSLLTMGSSFLISNSRKDHNPRLVKREPTGTVLVEATPLKPVRTMALSQVEESYNQIAVPALFSRTTSKSSNIDKEEDLWELPGSTSPQVLSLTPIGKVTNAETLMSTPTKAKRKRL</sequence>
<dbReference type="Proteomes" id="UP000518752">
    <property type="component" value="Unassembled WGS sequence"/>
</dbReference>
<evidence type="ECO:0008006" key="4">
    <source>
        <dbReference type="Google" id="ProtNLM"/>
    </source>
</evidence>
<dbReference type="OrthoDB" id="3003917at2759"/>
<dbReference type="Gene3D" id="1.20.58.2130">
    <property type="match status" value="1"/>
</dbReference>